<dbReference type="AlphaFoldDB" id="A0AAV4B6M8"/>
<organism evidence="2 3">
    <name type="scientific">Plakobranchus ocellatus</name>
    <dbReference type="NCBI Taxonomy" id="259542"/>
    <lineage>
        <taxon>Eukaryota</taxon>
        <taxon>Metazoa</taxon>
        <taxon>Spiralia</taxon>
        <taxon>Lophotrochozoa</taxon>
        <taxon>Mollusca</taxon>
        <taxon>Gastropoda</taxon>
        <taxon>Heterobranchia</taxon>
        <taxon>Euthyneura</taxon>
        <taxon>Panpulmonata</taxon>
        <taxon>Sacoglossa</taxon>
        <taxon>Placobranchoidea</taxon>
        <taxon>Plakobranchidae</taxon>
        <taxon>Plakobranchus</taxon>
    </lineage>
</organism>
<feature type="compositionally biased region" description="Acidic residues" evidence="1">
    <location>
        <begin position="101"/>
        <end position="113"/>
    </location>
</feature>
<evidence type="ECO:0000313" key="2">
    <source>
        <dbReference type="EMBL" id="GFO14461.1"/>
    </source>
</evidence>
<dbReference type="EMBL" id="BLXT01004564">
    <property type="protein sequence ID" value="GFO14461.1"/>
    <property type="molecule type" value="Genomic_DNA"/>
</dbReference>
<feature type="region of interest" description="Disordered" evidence="1">
    <location>
        <begin position="126"/>
        <end position="152"/>
    </location>
</feature>
<accession>A0AAV4B6M8</accession>
<reference evidence="2 3" key="1">
    <citation type="journal article" date="2021" name="Elife">
        <title>Chloroplast acquisition without the gene transfer in kleptoplastic sea slugs, Plakobranchus ocellatus.</title>
        <authorList>
            <person name="Maeda T."/>
            <person name="Takahashi S."/>
            <person name="Yoshida T."/>
            <person name="Shimamura S."/>
            <person name="Takaki Y."/>
            <person name="Nagai Y."/>
            <person name="Toyoda A."/>
            <person name="Suzuki Y."/>
            <person name="Arimoto A."/>
            <person name="Ishii H."/>
            <person name="Satoh N."/>
            <person name="Nishiyama T."/>
            <person name="Hasebe M."/>
            <person name="Maruyama T."/>
            <person name="Minagawa J."/>
            <person name="Obokata J."/>
            <person name="Shigenobu S."/>
        </authorList>
    </citation>
    <scope>NUCLEOTIDE SEQUENCE [LARGE SCALE GENOMIC DNA]</scope>
</reference>
<sequence length="152" mass="17366">MEVEASRVLWVQSLERKLRYTTIISDGDSKTYNEIIKLNPYPGTEVVKIINLFQVPIVFCLDQLIETMANRPRRLTSEEAQQNILKWIRSCRFNSSSSESGSDEIDQSGDDSLDIGERIVTAIDLGLKGRPNQQARERDQLEKPRSLDLTHS</sequence>
<gene>
    <name evidence="2" type="ORF">PoB_004096600</name>
</gene>
<dbReference type="Proteomes" id="UP000735302">
    <property type="component" value="Unassembled WGS sequence"/>
</dbReference>
<feature type="compositionally biased region" description="Basic and acidic residues" evidence="1">
    <location>
        <begin position="135"/>
        <end position="152"/>
    </location>
</feature>
<protein>
    <submittedName>
        <fullName evidence="2">Uncharacterized protein</fullName>
    </submittedName>
</protein>
<feature type="region of interest" description="Disordered" evidence="1">
    <location>
        <begin position="94"/>
        <end position="113"/>
    </location>
</feature>
<keyword evidence="3" id="KW-1185">Reference proteome</keyword>
<comment type="caution">
    <text evidence="2">The sequence shown here is derived from an EMBL/GenBank/DDBJ whole genome shotgun (WGS) entry which is preliminary data.</text>
</comment>
<evidence type="ECO:0000256" key="1">
    <source>
        <dbReference type="SAM" id="MobiDB-lite"/>
    </source>
</evidence>
<proteinExistence type="predicted"/>
<name>A0AAV4B6M8_9GAST</name>
<evidence type="ECO:0000313" key="3">
    <source>
        <dbReference type="Proteomes" id="UP000735302"/>
    </source>
</evidence>